<gene>
    <name evidence="6" type="ORF">Clopa_0676</name>
</gene>
<name>R4JZI1_CLOPA</name>
<evidence type="ECO:0000256" key="2">
    <source>
        <dbReference type="ARBA" id="ARBA00022692"/>
    </source>
</evidence>
<dbReference type="OrthoDB" id="166227at2"/>
<evidence type="ECO:0000256" key="1">
    <source>
        <dbReference type="ARBA" id="ARBA00004141"/>
    </source>
</evidence>
<dbReference type="PATRIC" id="fig|86416.3.peg.664"/>
<dbReference type="STRING" id="86416.Clopa_0676"/>
<dbReference type="AlphaFoldDB" id="R4JZI1"/>
<dbReference type="PANTHER" id="PTHR33514:SF13">
    <property type="entry name" value="PROTEIN ABCI12, CHLOROPLASTIC"/>
    <property type="match status" value="1"/>
</dbReference>
<feature type="transmembrane region" description="Helical" evidence="5">
    <location>
        <begin position="62"/>
        <end position="91"/>
    </location>
</feature>
<keyword evidence="7" id="KW-1185">Reference proteome</keyword>
<feature type="transmembrane region" description="Helical" evidence="5">
    <location>
        <begin position="161"/>
        <end position="185"/>
    </location>
</feature>
<accession>R4JZI1</accession>
<dbReference type="RefSeq" id="WP_015614044.1">
    <property type="nucleotide sequence ID" value="NC_021182.1"/>
</dbReference>
<dbReference type="CDD" id="cd16914">
    <property type="entry name" value="EcfT"/>
    <property type="match status" value="1"/>
</dbReference>
<keyword evidence="4 5" id="KW-0472">Membrane</keyword>
<evidence type="ECO:0000313" key="6">
    <source>
        <dbReference type="EMBL" id="AGK95718.1"/>
    </source>
</evidence>
<dbReference type="GO" id="GO:0005886">
    <property type="term" value="C:plasma membrane"/>
    <property type="evidence" value="ECO:0007669"/>
    <property type="project" value="UniProtKB-ARBA"/>
</dbReference>
<dbReference type="PANTHER" id="PTHR33514">
    <property type="entry name" value="PROTEIN ABCI12, CHLOROPLASTIC"/>
    <property type="match status" value="1"/>
</dbReference>
<proteinExistence type="predicted"/>
<evidence type="ECO:0000256" key="3">
    <source>
        <dbReference type="ARBA" id="ARBA00022989"/>
    </source>
</evidence>
<dbReference type="KEGG" id="cpas:Clopa_0676"/>
<dbReference type="Pfam" id="PF02361">
    <property type="entry name" value="CbiQ"/>
    <property type="match status" value="1"/>
</dbReference>
<dbReference type="eggNOG" id="COG0619">
    <property type="taxonomic scope" value="Bacteria"/>
</dbReference>
<dbReference type="HOGENOM" id="CLU_056469_2_0_9"/>
<dbReference type="EMBL" id="CP003261">
    <property type="protein sequence ID" value="AGK95718.1"/>
    <property type="molecule type" value="Genomic_DNA"/>
</dbReference>
<dbReference type="InterPro" id="IPR003339">
    <property type="entry name" value="ABC/ECF_trnsptr_transmembrane"/>
</dbReference>
<protein>
    <submittedName>
        <fullName evidence="6">ABC-type cobalt transport system, permease component CbiQ</fullName>
    </submittedName>
</protein>
<keyword evidence="3 5" id="KW-1133">Transmembrane helix</keyword>
<sequence length="322" mass="36142">MTDFFLHNLLGRTMVAYVIVYSIPLMLPILFIKMVGLKGLRNMFAFDGKKTIIHRLDPRIKVLYPATMGALSVFLNWNWVYALFAVTLIPWILVRPSGARLKILINMTLVPALGEIWSAGLFFTGRANELVYAFPWTISWVGTAGLSTLGLQYGAEQAGRFLVTVSASLLLIFTTDQSEIVWACMKMKMPVKMGFAISIGLRFLPEMFERLSILMQSMEVRGYSFTKPQHWWDFNGLVVYVKRLVTALPLITVPLIVGSLRGTDVMAMVADSRAFGAYKTRSTFEVHRTTSEDKIAWAAYASIIVAVFFIAALHIGNRTTFG</sequence>
<comment type="subcellular location">
    <subcellularLocation>
        <location evidence="1">Membrane</location>
        <topology evidence="1">Multi-pass membrane protein</topology>
    </subcellularLocation>
</comment>
<feature type="transmembrane region" description="Helical" evidence="5">
    <location>
        <begin position="130"/>
        <end position="155"/>
    </location>
</feature>
<dbReference type="Proteomes" id="UP000013523">
    <property type="component" value="Chromosome"/>
</dbReference>
<keyword evidence="2 5" id="KW-0812">Transmembrane</keyword>
<feature type="transmembrane region" description="Helical" evidence="5">
    <location>
        <begin position="297"/>
        <end position="316"/>
    </location>
</feature>
<evidence type="ECO:0000313" key="7">
    <source>
        <dbReference type="Proteomes" id="UP000013523"/>
    </source>
</evidence>
<organism evidence="6 7">
    <name type="scientific">Clostridium pasteurianum BC1</name>
    <dbReference type="NCBI Taxonomy" id="86416"/>
    <lineage>
        <taxon>Bacteria</taxon>
        <taxon>Bacillati</taxon>
        <taxon>Bacillota</taxon>
        <taxon>Clostridia</taxon>
        <taxon>Eubacteriales</taxon>
        <taxon>Clostridiaceae</taxon>
        <taxon>Clostridium</taxon>
    </lineage>
</organism>
<evidence type="ECO:0000256" key="5">
    <source>
        <dbReference type="SAM" id="Phobius"/>
    </source>
</evidence>
<feature type="transmembrane region" description="Helical" evidence="5">
    <location>
        <begin position="103"/>
        <end position="123"/>
    </location>
</feature>
<reference evidence="6 7" key="1">
    <citation type="submission" date="2012-01" db="EMBL/GenBank/DDBJ databases">
        <title>Complete sequence of chromosome of Clostridium pasteurianum BC1.</title>
        <authorList>
            <consortium name="US DOE Joint Genome Institute"/>
            <person name="Lucas S."/>
            <person name="Han J."/>
            <person name="Lapidus A."/>
            <person name="Cheng J.-F."/>
            <person name="Goodwin L."/>
            <person name="Pitluck S."/>
            <person name="Peters L."/>
            <person name="Mikhailova N."/>
            <person name="Teshima H."/>
            <person name="Detter J.C."/>
            <person name="Han C."/>
            <person name="Tapia R."/>
            <person name="Land M."/>
            <person name="Hauser L."/>
            <person name="Kyrpides N."/>
            <person name="Ivanova N."/>
            <person name="Pagani I."/>
            <person name="Dunn J."/>
            <person name="Taghavi S."/>
            <person name="Francis A."/>
            <person name="van der Lelie D."/>
            <person name="Woyke T."/>
        </authorList>
    </citation>
    <scope>NUCLEOTIDE SEQUENCE [LARGE SCALE GENOMIC DNA]</scope>
    <source>
        <strain evidence="6 7">BC1</strain>
    </source>
</reference>
<feature type="transmembrane region" description="Helical" evidence="5">
    <location>
        <begin position="14"/>
        <end position="32"/>
    </location>
</feature>
<evidence type="ECO:0000256" key="4">
    <source>
        <dbReference type="ARBA" id="ARBA00023136"/>
    </source>
</evidence>